<name>A0AAV4UZH9_9ARAC</name>
<sequence length="141" mass="15171">MNAAGDGNDKRFLRGRKEWDRRNAPPSVKNGNTAQISVWKSSGRTPLPRMEEVHVSGCGVFFFCKAAGKSEKQKENLVKKKGGASNKVKRGTESFIPATVRDRPAHIPGALAVHPSQHPASCFRPGFPSVCVCCGGGRSVP</sequence>
<evidence type="ECO:0000256" key="1">
    <source>
        <dbReference type="SAM" id="MobiDB-lite"/>
    </source>
</evidence>
<accession>A0AAV4UZH9</accession>
<feature type="compositionally biased region" description="Basic and acidic residues" evidence="1">
    <location>
        <begin position="7"/>
        <end position="23"/>
    </location>
</feature>
<gene>
    <name evidence="2" type="ORF">CDAR_492591</name>
</gene>
<feature type="region of interest" description="Disordered" evidence="1">
    <location>
        <begin position="1"/>
        <end position="36"/>
    </location>
</feature>
<dbReference type="AlphaFoldDB" id="A0AAV4UZH9"/>
<dbReference type="Proteomes" id="UP001054837">
    <property type="component" value="Unassembled WGS sequence"/>
</dbReference>
<evidence type="ECO:0000313" key="2">
    <source>
        <dbReference type="EMBL" id="GIY63158.1"/>
    </source>
</evidence>
<reference evidence="2 3" key="1">
    <citation type="submission" date="2021-06" db="EMBL/GenBank/DDBJ databases">
        <title>Caerostris darwini draft genome.</title>
        <authorList>
            <person name="Kono N."/>
            <person name="Arakawa K."/>
        </authorList>
    </citation>
    <scope>NUCLEOTIDE SEQUENCE [LARGE SCALE GENOMIC DNA]</scope>
</reference>
<proteinExistence type="predicted"/>
<dbReference type="EMBL" id="BPLQ01012162">
    <property type="protein sequence ID" value="GIY63158.1"/>
    <property type="molecule type" value="Genomic_DNA"/>
</dbReference>
<keyword evidence="3" id="KW-1185">Reference proteome</keyword>
<protein>
    <submittedName>
        <fullName evidence="2">Uncharacterized protein</fullName>
    </submittedName>
</protein>
<comment type="caution">
    <text evidence="2">The sequence shown here is derived from an EMBL/GenBank/DDBJ whole genome shotgun (WGS) entry which is preliminary data.</text>
</comment>
<organism evidence="2 3">
    <name type="scientific">Caerostris darwini</name>
    <dbReference type="NCBI Taxonomy" id="1538125"/>
    <lineage>
        <taxon>Eukaryota</taxon>
        <taxon>Metazoa</taxon>
        <taxon>Ecdysozoa</taxon>
        <taxon>Arthropoda</taxon>
        <taxon>Chelicerata</taxon>
        <taxon>Arachnida</taxon>
        <taxon>Araneae</taxon>
        <taxon>Araneomorphae</taxon>
        <taxon>Entelegynae</taxon>
        <taxon>Araneoidea</taxon>
        <taxon>Araneidae</taxon>
        <taxon>Caerostris</taxon>
    </lineage>
</organism>
<evidence type="ECO:0000313" key="3">
    <source>
        <dbReference type="Proteomes" id="UP001054837"/>
    </source>
</evidence>